<evidence type="ECO:0000313" key="1">
    <source>
        <dbReference type="EMBL" id="BDI29017.1"/>
    </source>
</evidence>
<reference evidence="1 2" key="1">
    <citation type="journal article" date="2019" name="Int. J. Syst. Evol. Microbiol.">
        <title>Capsulimonas corticalis gen. nov., sp. nov., an aerobic capsulated bacterium, of a novel bacterial order, Capsulimonadales ord. nov., of the class Armatimonadia of the phylum Armatimonadetes.</title>
        <authorList>
            <person name="Li J."/>
            <person name="Kudo C."/>
            <person name="Tonouchi A."/>
        </authorList>
    </citation>
    <scope>NUCLEOTIDE SEQUENCE [LARGE SCALE GENOMIC DNA]</scope>
    <source>
        <strain evidence="1 2">AX-7</strain>
    </source>
</reference>
<dbReference type="KEGG" id="ccot:CCAX7_10680"/>
<keyword evidence="2" id="KW-1185">Reference proteome</keyword>
<dbReference type="Proteomes" id="UP000287394">
    <property type="component" value="Chromosome"/>
</dbReference>
<dbReference type="AlphaFoldDB" id="A0A402CUN0"/>
<dbReference type="EMBL" id="AP025739">
    <property type="protein sequence ID" value="BDI29017.1"/>
    <property type="molecule type" value="Genomic_DNA"/>
</dbReference>
<accession>A0A402CUN0</accession>
<name>A0A402CUN0_9BACT</name>
<proteinExistence type="predicted"/>
<gene>
    <name evidence="1" type="ORF">CCAX7_10680</name>
</gene>
<protein>
    <submittedName>
        <fullName evidence="1">Uncharacterized protein</fullName>
    </submittedName>
</protein>
<dbReference type="RefSeq" id="WP_119321065.1">
    <property type="nucleotide sequence ID" value="NZ_AP025739.1"/>
</dbReference>
<sequence length="72" mass="7570">MNTVKEKKALSPVVIISSLVAAIAVLGLIVFKFTQTPSGTPQQITVPEELKFQRGQQAPTSASPRPAPAGVK</sequence>
<organism evidence="1 2">
    <name type="scientific">Capsulimonas corticalis</name>
    <dbReference type="NCBI Taxonomy" id="2219043"/>
    <lineage>
        <taxon>Bacteria</taxon>
        <taxon>Bacillati</taxon>
        <taxon>Armatimonadota</taxon>
        <taxon>Armatimonadia</taxon>
        <taxon>Capsulimonadales</taxon>
        <taxon>Capsulimonadaceae</taxon>
        <taxon>Capsulimonas</taxon>
    </lineage>
</organism>
<evidence type="ECO:0000313" key="2">
    <source>
        <dbReference type="Proteomes" id="UP000287394"/>
    </source>
</evidence>